<dbReference type="Pfam" id="PF13015">
    <property type="entry name" value="PRKCSH_1"/>
    <property type="match status" value="1"/>
</dbReference>
<dbReference type="InterPro" id="IPR036055">
    <property type="entry name" value="LDL_receptor-like_sf"/>
</dbReference>
<name>A0A261Y3H3_9FUNG</name>
<dbReference type="GO" id="GO:0017177">
    <property type="term" value="C:glucosidase II complex"/>
    <property type="evidence" value="ECO:0007669"/>
    <property type="project" value="TreeGrafter"/>
</dbReference>
<keyword evidence="4" id="KW-1015">Disulfide bond</keyword>
<evidence type="ECO:0000256" key="6">
    <source>
        <dbReference type="SAM" id="MobiDB-lite"/>
    </source>
</evidence>
<evidence type="ECO:0000256" key="2">
    <source>
        <dbReference type="ARBA" id="ARBA00022729"/>
    </source>
</evidence>
<evidence type="ECO:0000313" key="9">
    <source>
        <dbReference type="EMBL" id="OZJ05118.1"/>
    </source>
</evidence>
<dbReference type="Proteomes" id="UP000242875">
    <property type="component" value="Unassembled WGS sequence"/>
</dbReference>
<sequence>MRTLAGIAVITLVCVAHVSAERQIRGVPSSKLSLYKPLADSPNFWICLDGSKKLPISTINDDYCDCPDGSDEPGTSACPNGSFYCENVGHMGRTIRSSRVNDGVCDCCDGSDEMSGLIQCENTCAEVGEQWRKQQAEIAKLQKIGRDAKNKLIDLGNKRRQEQRVELATLTREVEALQDAVATLRTEKEHLENTKKLQEVSEGDATKSSSCSCSTTSLSAAHKLSVLKDDVSLLQGHVETLLSILDDLKRDHNQNYHDLAVKAAISGYDEFLSDWGTITENIEADLAKAEEDVVLDTTDETMEEKEAEVPPVEQSSSGSGGILGKVSNFFHRNTGKSVEQELSQVNSKLDEKESKLTESETRMNELQHDLDRDYGKSNEWLSLKGQCVQLDEGEYTYELCIMDKAEQRSRTSGQTSNLGQFADFVGSGENGEDAYYAEQKYDRGSRCWNGPERSVRAIFECGAKTELYEVSEPAKCEYVYRLRSPAVCPLETVTIKDEL</sequence>
<comment type="caution">
    <text evidence="9">The sequence shown here is derived from an EMBL/GenBank/DDBJ whole genome shotgun (WGS) entry which is preliminary data.</text>
</comment>
<feature type="coiled-coil region" evidence="5">
    <location>
        <begin position="160"/>
        <end position="194"/>
    </location>
</feature>
<accession>A0A261Y3H3</accession>
<dbReference type="EMBL" id="MVBO01000022">
    <property type="protein sequence ID" value="OZJ05118.1"/>
    <property type="molecule type" value="Genomic_DNA"/>
</dbReference>
<dbReference type="SUPFAM" id="SSF50911">
    <property type="entry name" value="Mannose 6-phosphate receptor domain"/>
    <property type="match status" value="1"/>
</dbReference>
<feature type="domain" description="MRH" evidence="8">
    <location>
        <begin position="385"/>
        <end position="490"/>
    </location>
</feature>
<reference evidence="9 10" key="1">
    <citation type="journal article" date="2017" name="Mycologia">
        <title>Bifiguratus adelaidae, gen. et sp. nov., a new member of Mucoromycotina in endophytic and soil-dwelling habitats.</title>
        <authorList>
            <person name="Torres-Cruz T.J."/>
            <person name="Billingsley Tobias T.L."/>
            <person name="Almatruk M."/>
            <person name="Hesse C."/>
            <person name="Kuske C.R."/>
            <person name="Desiro A."/>
            <person name="Benucci G.M."/>
            <person name="Bonito G."/>
            <person name="Stajich J.E."/>
            <person name="Dunlap C."/>
            <person name="Arnold A.E."/>
            <person name="Porras-Alfaro A."/>
        </authorList>
    </citation>
    <scope>NUCLEOTIDE SEQUENCE [LARGE SCALE GENOMIC DNA]</scope>
    <source>
        <strain evidence="9 10">AZ0501</strain>
    </source>
</reference>
<evidence type="ECO:0000256" key="5">
    <source>
        <dbReference type="SAM" id="Coils"/>
    </source>
</evidence>
<evidence type="ECO:0000256" key="1">
    <source>
        <dbReference type="ARBA" id="ARBA00022387"/>
    </source>
</evidence>
<keyword evidence="10" id="KW-1185">Reference proteome</keyword>
<evidence type="ECO:0000256" key="4">
    <source>
        <dbReference type="ARBA" id="ARBA00023157"/>
    </source>
</evidence>
<gene>
    <name evidence="9" type="ORF">BZG36_01389</name>
</gene>
<keyword evidence="3" id="KW-0256">Endoplasmic reticulum</keyword>
<dbReference type="PANTHER" id="PTHR12630">
    <property type="entry name" value="N-LINKED OLIGOSACCHARIDE PROCESSING"/>
    <property type="match status" value="1"/>
</dbReference>
<dbReference type="InterPro" id="IPR028146">
    <property type="entry name" value="PRKCSH_N"/>
</dbReference>
<dbReference type="AlphaFoldDB" id="A0A261Y3H3"/>
<dbReference type="Pfam" id="PF12999">
    <property type="entry name" value="PRKCSH-like"/>
    <property type="match status" value="1"/>
</dbReference>
<dbReference type="InterPro" id="IPR036607">
    <property type="entry name" value="PRKCSH"/>
</dbReference>
<feature type="region of interest" description="Disordered" evidence="6">
    <location>
        <begin position="340"/>
        <end position="363"/>
    </location>
</feature>
<dbReference type="InterPro" id="IPR009011">
    <property type="entry name" value="Man6P_isomerase_rcpt-bd_dom_sf"/>
</dbReference>
<dbReference type="PROSITE" id="PS50068">
    <property type="entry name" value="LDLRA_2"/>
    <property type="match status" value="1"/>
</dbReference>
<feature type="signal peptide" evidence="7">
    <location>
        <begin position="1"/>
        <end position="20"/>
    </location>
</feature>
<dbReference type="GO" id="GO:0006491">
    <property type="term" value="P:N-glycan processing"/>
    <property type="evidence" value="ECO:0007669"/>
    <property type="project" value="TreeGrafter"/>
</dbReference>
<evidence type="ECO:0000313" key="10">
    <source>
        <dbReference type="Proteomes" id="UP000242875"/>
    </source>
</evidence>
<dbReference type="PANTHER" id="PTHR12630:SF1">
    <property type="entry name" value="GLUCOSIDASE 2 SUBUNIT BETA"/>
    <property type="match status" value="1"/>
</dbReference>
<keyword evidence="2 7" id="KW-0732">Signal</keyword>
<organism evidence="9 10">
    <name type="scientific">Bifiguratus adelaidae</name>
    <dbReference type="NCBI Taxonomy" id="1938954"/>
    <lineage>
        <taxon>Eukaryota</taxon>
        <taxon>Fungi</taxon>
        <taxon>Fungi incertae sedis</taxon>
        <taxon>Mucoromycota</taxon>
        <taxon>Mucoromycotina</taxon>
        <taxon>Endogonomycetes</taxon>
        <taxon>Endogonales</taxon>
        <taxon>Endogonales incertae sedis</taxon>
        <taxon>Bifiguratus</taxon>
    </lineage>
</organism>
<protein>
    <recommendedName>
        <fullName evidence="1">Glucosidase 2 subunit beta</fullName>
    </recommendedName>
</protein>
<dbReference type="InterPro" id="IPR044865">
    <property type="entry name" value="MRH_dom"/>
</dbReference>
<feature type="compositionally biased region" description="Basic and acidic residues" evidence="6">
    <location>
        <begin position="348"/>
        <end position="363"/>
    </location>
</feature>
<dbReference type="OrthoDB" id="28322at2759"/>
<feature type="chain" id="PRO_5013125464" description="Glucosidase 2 subunit beta" evidence="7">
    <location>
        <begin position="21"/>
        <end position="499"/>
    </location>
</feature>
<evidence type="ECO:0000256" key="7">
    <source>
        <dbReference type="SAM" id="SignalP"/>
    </source>
</evidence>
<dbReference type="InterPro" id="IPR002172">
    <property type="entry name" value="LDrepeatLR_classA_rpt"/>
</dbReference>
<dbReference type="Gene3D" id="4.10.400.10">
    <property type="entry name" value="Low-density Lipoprotein Receptor"/>
    <property type="match status" value="1"/>
</dbReference>
<dbReference type="InterPro" id="IPR039794">
    <property type="entry name" value="Gtb1-like"/>
</dbReference>
<keyword evidence="5" id="KW-0175">Coiled coil</keyword>
<dbReference type="Gene3D" id="2.70.130.10">
    <property type="entry name" value="Mannose-6-phosphate receptor binding domain"/>
    <property type="match status" value="1"/>
</dbReference>
<evidence type="ECO:0000256" key="3">
    <source>
        <dbReference type="ARBA" id="ARBA00022824"/>
    </source>
</evidence>
<evidence type="ECO:0000259" key="8">
    <source>
        <dbReference type="PROSITE" id="PS51914"/>
    </source>
</evidence>
<dbReference type="PROSITE" id="PS51914">
    <property type="entry name" value="MRH"/>
    <property type="match status" value="1"/>
</dbReference>
<dbReference type="CDD" id="cd00112">
    <property type="entry name" value="LDLa"/>
    <property type="match status" value="1"/>
</dbReference>
<proteinExistence type="predicted"/>